<feature type="transmembrane region" description="Helical" evidence="2">
    <location>
        <begin position="62"/>
        <end position="78"/>
    </location>
</feature>
<sequence>MAIYLDVIWLLNFLFDSLLLYLTAIILKRNIKLWRVLCGGLIGSIIILLAVTPYHIYTSHPISKLLFSCVMVLTVFGYKRLRYYLSGLMTFYFVTFLIGGVLIGSHYFIQFDFQLSTSVLLASVKGFGDPISWLFVLLGFPAAWHFSKKNVESMEITKIKYDEIVQVKFQIAGMEFSLKGLVDSGNQVYDPISRVPVMFVSINAMKATDIPKELNEIVDDSDSIIHGKVQLNDDWQYRMRIIPYKVMGKEHQLMIAIKPEELIIENKEGSFIVEKGLISFTRQQLSSDDAFSCIVHPKMLTGNKINEVKRGMVS</sequence>
<protein>
    <submittedName>
        <fullName evidence="3">Sigma-E processing peptidase SpoIIGA</fullName>
    </submittedName>
</protein>
<dbReference type="GO" id="GO:0006508">
    <property type="term" value="P:proteolysis"/>
    <property type="evidence" value="ECO:0007669"/>
    <property type="project" value="InterPro"/>
</dbReference>
<feature type="transmembrane region" description="Helical" evidence="2">
    <location>
        <begin position="34"/>
        <end position="56"/>
    </location>
</feature>
<dbReference type="InterPro" id="IPR005081">
    <property type="entry name" value="SpoIIGA"/>
</dbReference>
<dbReference type="AlphaFoldDB" id="A0A3S2TWC2"/>
<dbReference type="GO" id="GO:0004190">
    <property type="term" value="F:aspartic-type endopeptidase activity"/>
    <property type="evidence" value="ECO:0007669"/>
    <property type="project" value="InterPro"/>
</dbReference>
<comment type="caution">
    <text evidence="3">The sequence shown here is derived from an EMBL/GenBank/DDBJ whole genome shotgun (WGS) entry which is preliminary data.</text>
</comment>
<dbReference type="RefSeq" id="WP_127734783.1">
    <property type="nucleotide sequence ID" value="NZ_CAJCKN010000028.1"/>
</dbReference>
<dbReference type="Pfam" id="PF03419">
    <property type="entry name" value="Peptidase_U4"/>
    <property type="match status" value="1"/>
</dbReference>
<dbReference type="Proteomes" id="UP000288024">
    <property type="component" value="Unassembled WGS sequence"/>
</dbReference>
<feature type="transmembrane region" description="Helical" evidence="2">
    <location>
        <begin position="6"/>
        <end position="27"/>
    </location>
</feature>
<feature type="transmembrane region" description="Helical" evidence="2">
    <location>
        <begin position="90"/>
        <end position="110"/>
    </location>
</feature>
<keyword evidence="2" id="KW-1133">Transmembrane helix</keyword>
<keyword evidence="2" id="KW-0472">Membrane</keyword>
<dbReference type="GeneID" id="87615327"/>
<name>A0A3S2TWC2_9BACI</name>
<dbReference type="EMBL" id="RZTZ01000001">
    <property type="protein sequence ID" value="RVT67182.1"/>
    <property type="molecule type" value="Genomic_DNA"/>
</dbReference>
<proteinExistence type="predicted"/>
<evidence type="ECO:0000313" key="3">
    <source>
        <dbReference type="EMBL" id="RVT67182.1"/>
    </source>
</evidence>
<feature type="transmembrane region" description="Helical" evidence="2">
    <location>
        <begin position="130"/>
        <end position="147"/>
    </location>
</feature>
<dbReference type="PIRSF" id="PIRSF018571">
    <property type="entry name" value="SpoIIGA"/>
    <property type="match status" value="1"/>
</dbReference>
<dbReference type="GO" id="GO:0030436">
    <property type="term" value="P:asexual sporulation"/>
    <property type="evidence" value="ECO:0007669"/>
    <property type="project" value="InterPro"/>
</dbReference>
<reference evidence="3 4" key="1">
    <citation type="submission" date="2019-01" db="EMBL/GenBank/DDBJ databases">
        <title>Bacillus sp. M5HDSG1-1, whole genome shotgun sequence.</title>
        <authorList>
            <person name="Tuo L."/>
        </authorList>
    </citation>
    <scope>NUCLEOTIDE SEQUENCE [LARGE SCALE GENOMIC DNA]</scope>
    <source>
        <strain evidence="3 4">M5HDSG1-1</strain>
    </source>
</reference>
<accession>A0A3S2TWC2</accession>
<dbReference type="NCBIfam" id="TIGR02854">
    <property type="entry name" value="spore_II_GA"/>
    <property type="match status" value="1"/>
</dbReference>
<evidence type="ECO:0000313" key="4">
    <source>
        <dbReference type="Proteomes" id="UP000288024"/>
    </source>
</evidence>
<keyword evidence="2" id="KW-0812">Transmembrane</keyword>
<organism evidence="3 4">
    <name type="scientific">Niallia taxi</name>
    <dbReference type="NCBI Taxonomy" id="2499688"/>
    <lineage>
        <taxon>Bacteria</taxon>
        <taxon>Bacillati</taxon>
        <taxon>Bacillota</taxon>
        <taxon>Bacilli</taxon>
        <taxon>Bacillales</taxon>
        <taxon>Bacillaceae</taxon>
        <taxon>Niallia</taxon>
    </lineage>
</organism>
<gene>
    <name evidence="3" type="primary">spoIIGA</name>
    <name evidence="3" type="ORF">EM808_01495</name>
</gene>
<feature type="active site" evidence="1">
    <location>
        <position position="183"/>
    </location>
</feature>
<evidence type="ECO:0000256" key="2">
    <source>
        <dbReference type="SAM" id="Phobius"/>
    </source>
</evidence>
<evidence type="ECO:0000256" key="1">
    <source>
        <dbReference type="PIRSR" id="PIRSR018571-1"/>
    </source>
</evidence>
<keyword evidence="4" id="KW-1185">Reference proteome</keyword>